<feature type="region of interest" description="Disordered" evidence="1">
    <location>
        <begin position="137"/>
        <end position="179"/>
    </location>
</feature>
<feature type="region of interest" description="Disordered" evidence="1">
    <location>
        <begin position="1"/>
        <end position="57"/>
    </location>
</feature>
<evidence type="ECO:0000256" key="1">
    <source>
        <dbReference type="SAM" id="MobiDB-lite"/>
    </source>
</evidence>
<evidence type="ECO:0000313" key="3">
    <source>
        <dbReference type="Proteomes" id="UP001500064"/>
    </source>
</evidence>
<reference evidence="2 3" key="1">
    <citation type="journal article" date="2019" name="Int. J. Syst. Evol. Microbiol.">
        <title>The Global Catalogue of Microorganisms (GCM) 10K type strain sequencing project: providing services to taxonomists for standard genome sequencing and annotation.</title>
        <authorList>
            <consortium name="The Broad Institute Genomics Platform"/>
            <consortium name="The Broad Institute Genome Sequencing Center for Infectious Disease"/>
            <person name="Wu L."/>
            <person name="Ma J."/>
        </authorList>
    </citation>
    <scope>NUCLEOTIDE SEQUENCE [LARGE SCALE GENOMIC DNA]</scope>
    <source>
        <strain evidence="2 3">JCM 13929</strain>
    </source>
</reference>
<gene>
    <name evidence="2" type="ORF">GCM10009733_015560</name>
</gene>
<comment type="caution">
    <text evidence="2">The sequence shown here is derived from an EMBL/GenBank/DDBJ whole genome shotgun (WGS) entry which is preliminary data.</text>
</comment>
<organism evidence="2 3">
    <name type="scientific">Nonomuraea maheshkhaliensis</name>
    <dbReference type="NCBI Taxonomy" id="419590"/>
    <lineage>
        <taxon>Bacteria</taxon>
        <taxon>Bacillati</taxon>
        <taxon>Actinomycetota</taxon>
        <taxon>Actinomycetes</taxon>
        <taxon>Streptosporangiales</taxon>
        <taxon>Streptosporangiaceae</taxon>
        <taxon>Nonomuraea</taxon>
    </lineage>
</organism>
<evidence type="ECO:0000313" key="2">
    <source>
        <dbReference type="EMBL" id="GAA1619989.1"/>
    </source>
</evidence>
<sequence length="179" mass="20014">MRTEQRLPGTRDRKDPVGERPGRREVQRDLEDDGHAHRERLLQQRDEPFPPYRVPRITPVIREPPELQPRRARRVRLLGRVLVEPARVQRPARLVRQAVARPGGKAEEDVRAVSVGIPAEPTGEAVVEEHRGLELAPLGPSGVVGGHGGDHRGGAQRVFSLVDDGGEPSLDGIRRRWQP</sequence>
<proteinExistence type="predicted"/>
<accession>A0ABN2EWR8</accession>
<protein>
    <submittedName>
        <fullName evidence="2">Uncharacterized protein</fullName>
    </submittedName>
</protein>
<name>A0ABN2EWR8_9ACTN</name>
<feature type="compositionally biased region" description="Basic and acidic residues" evidence="1">
    <location>
        <begin position="1"/>
        <end position="48"/>
    </location>
</feature>
<keyword evidence="3" id="KW-1185">Reference proteome</keyword>
<dbReference type="Proteomes" id="UP001500064">
    <property type="component" value="Unassembled WGS sequence"/>
</dbReference>
<dbReference type="EMBL" id="BAAAMU010000007">
    <property type="protein sequence ID" value="GAA1619989.1"/>
    <property type="molecule type" value="Genomic_DNA"/>
</dbReference>